<evidence type="ECO:0000313" key="3">
    <source>
        <dbReference type="EMBL" id="RBQ14867.1"/>
    </source>
</evidence>
<feature type="transmembrane region" description="Helical" evidence="2">
    <location>
        <begin position="44"/>
        <end position="65"/>
    </location>
</feature>
<keyword evidence="2" id="KW-1133">Transmembrane helix</keyword>
<protein>
    <recommendedName>
        <fullName evidence="5">PsbP C-terminal domain-containing protein</fullName>
    </recommendedName>
</protein>
<evidence type="ECO:0000313" key="4">
    <source>
        <dbReference type="Proteomes" id="UP000253303"/>
    </source>
</evidence>
<name>A0A366LM23_9ACTN</name>
<dbReference type="Proteomes" id="UP000253303">
    <property type="component" value="Unassembled WGS sequence"/>
</dbReference>
<feature type="compositionally biased region" description="Low complexity" evidence="1">
    <location>
        <begin position="1"/>
        <end position="12"/>
    </location>
</feature>
<feature type="region of interest" description="Disordered" evidence="1">
    <location>
        <begin position="1"/>
        <end position="31"/>
    </location>
</feature>
<dbReference type="EMBL" id="QMEY01000028">
    <property type="protein sequence ID" value="RBQ14867.1"/>
    <property type="molecule type" value="Genomic_DNA"/>
</dbReference>
<keyword evidence="2" id="KW-0472">Membrane</keyword>
<evidence type="ECO:0000256" key="1">
    <source>
        <dbReference type="SAM" id="MobiDB-lite"/>
    </source>
</evidence>
<evidence type="ECO:0008006" key="5">
    <source>
        <dbReference type="Google" id="ProtNLM"/>
    </source>
</evidence>
<gene>
    <name evidence="3" type="ORF">DP939_38560</name>
</gene>
<sequence length="223" mass="22923">MPAETPARTPEPAGEDLLPPSARWYGTPADPHPRRLSRRLIRSLTIAGSLAVGLSLIAGAVVIVLRAVSPEPVVQVVSDPLAGVRLRLPEGWAQRPVAPVTAFTSAAADAAGGAMVMAMPGPPLGGGSPREAALRASELYGRLLLHGDTVSVAEDAAIAVGGATGHARAVVAQYKDVVNRPAYLRVIVLDRGPRTLLMVAIAQPDDARARAAIGQVIKGATVG</sequence>
<reference evidence="3 4" key="1">
    <citation type="submission" date="2018-06" db="EMBL/GenBank/DDBJ databases">
        <title>Sphaerisporangium craniellae sp. nov., isolated from a marine sponge in the South China Sea.</title>
        <authorList>
            <person name="Li L."/>
        </authorList>
    </citation>
    <scope>NUCLEOTIDE SEQUENCE [LARGE SCALE GENOMIC DNA]</scope>
    <source>
        <strain evidence="3 4">LHW63015</strain>
    </source>
</reference>
<dbReference type="AlphaFoldDB" id="A0A366LM23"/>
<keyword evidence="4" id="KW-1185">Reference proteome</keyword>
<proteinExistence type="predicted"/>
<keyword evidence="2" id="KW-0812">Transmembrane</keyword>
<accession>A0A366LM23</accession>
<comment type="caution">
    <text evidence="3">The sequence shown here is derived from an EMBL/GenBank/DDBJ whole genome shotgun (WGS) entry which is preliminary data.</text>
</comment>
<evidence type="ECO:0000256" key="2">
    <source>
        <dbReference type="SAM" id="Phobius"/>
    </source>
</evidence>
<organism evidence="3 4">
    <name type="scientific">Spongiactinospora rosea</name>
    <dbReference type="NCBI Taxonomy" id="2248750"/>
    <lineage>
        <taxon>Bacteria</taxon>
        <taxon>Bacillati</taxon>
        <taxon>Actinomycetota</taxon>
        <taxon>Actinomycetes</taxon>
        <taxon>Streptosporangiales</taxon>
        <taxon>Streptosporangiaceae</taxon>
        <taxon>Spongiactinospora</taxon>
    </lineage>
</organism>